<name>A0A7M1B065_9BACT</name>
<dbReference type="GO" id="GO:0005829">
    <property type="term" value="C:cytosol"/>
    <property type="evidence" value="ECO:0007669"/>
    <property type="project" value="TreeGrafter"/>
</dbReference>
<dbReference type="InterPro" id="IPR028989">
    <property type="entry name" value="RimP_N"/>
</dbReference>
<dbReference type="HAMAP" id="MF_01077">
    <property type="entry name" value="RimP"/>
    <property type="match status" value="1"/>
</dbReference>
<dbReference type="GO" id="GO:0006412">
    <property type="term" value="P:translation"/>
    <property type="evidence" value="ECO:0007669"/>
    <property type="project" value="TreeGrafter"/>
</dbReference>
<sequence length="149" mass="16677">MSLQGDIASVVKSVDLELYDTVVVNENDETIFRISVISPEIENGKRKGVSLDACVELTHLISPLLDVTPPVSGEYRLEVGSPGIERKLTTLEHFKKSLGENVSLLLDEKVKIKGRLSKVEGNRLFVEKEGQTEEIDFNAVKKAKTYFEW</sequence>
<dbReference type="Proteomes" id="UP000593719">
    <property type="component" value="Chromosome"/>
</dbReference>
<keyword evidence="1 3" id="KW-0963">Cytoplasm</keyword>
<dbReference type="InterPro" id="IPR028998">
    <property type="entry name" value="RimP_C"/>
</dbReference>
<dbReference type="RefSeq" id="WP_193151444.1">
    <property type="nucleotide sequence ID" value="NZ_CP041235.1"/>
</dbReference>
<evidence type="ECO:0000259" key="5">
    <source>
        <dbReference type="Pfam" id="PF17384"/>
    </source>
</evidence>
<organism evidence="6 7">
    <name type="scientific">Sulfurimonas sediminis</name>
    <dbReference type="NCBI Taxonomy" id="2590020"/>
    <lineage>
        <taxon>Bacteria</taxon>
        <taxon>Pseudomonadati</taxon>
        <taxon>Campylobacterota</taxon>
        <taxon>Epsilonproteobacteria</taxon>
        <taxon>Campylobacterales</taxon>
        <taxon>Sulfurimonadaceae</taxon>
        <taxon>Sulfurimonas</taxon>
    </lineage>
</organism>
<dbReference type="InterPro" id="IPR035956">
    <property type="entry name" value="RimP_N_sf"/>
</dbReference>
<dbReference type="Pfam" id="PF02576">
    <property type="entry name" value="RimP_N"/>
    <property type="match status" value="1"/>
</dbReference>
<dbReference type="EMBL" id="CP041235">
    <property type="protein sequence ID" value="QOP43139.1"/>
    <property type="molecule type" value="Genomic_DNA"/>
</dbReference>
<comment type="subcellular location">
    <subcellularLocation>
        <location evidence="3">Cytoplasm</location>
    </subcellularLocation>
</comment>
<comment type="similarity">
    <text evidence="3">Belongs to the RimP family.</text>
</comment>
<proteinExistence type="inferred from homology"/>
<reference evidence="6 7" key="1">
    <citation type="submission" date="2019-06" db="EMBL/GenBank/DDBJ databases">
        <title>Sulfurimonas gotlandica sp. nov., a chemoautotrophic and psychrotolerant epsilonproteobacterium isolated from a pelagic redoxcline, and an emended description of the genus Sulfurimonas.</title>
        <authorList>
            <person name="Wang S."/>
            <person name="Jiang L."/>
            <person name="Shao Z."/>
        </authorList>
    </citation>
    <scope>NUCLEOTIDE SEQUENCE [LARGE SCALE GENOMIC DNA]</scope>
    <source>
        <strain evidence="6 7">S2-6</strain>
    </source>
</reference>
<keyword evidence="7" id="KW-1185">Reference proteome</keyword>
<dbReference type="PANTHER" id="PTHR33867:SF1">
    <property type="entry name" value="RIBOSOME MATURATION FACTOR RIMP"/>
    <property type="match status" value="1"/>
</dbReference>
<dbReference type="SUPFAM" id="SSF74942">
    <property type="entry name" value="YhbC-like, C-terminal domain"/>
    <property type="match status" value="1"/>
</dbReference>
<protein>
    <recommendedName>
        <fullName evidence="3">Ribosome maturation factor RimP</fullName>
    </recommendedName>
</protein>
<comment type="function">
    <text evidence="3">Required for maturation of 30S ribosomal subunits.</text>
</comment>
<accession>A0A7M1B065</accession>
<evidence type="ECO:0000256" key="2">
    <source>
        <dbReference type="ARBA" id="ARBA00022517"/>
    </source>
</evidence>
<dbReference type="Pfam" id="PF17384">
    <property type="entry name" value="DUF150_C"/>
    <property type="match status" value="1"/>
</dbReference>
<dbReference type="InterPro" id="IPR003728">
    <property type="entry name" value="Ribosome_maturation_RimP"/>
</dbReference>
<evidence type="ECO:0000313" key="7">
    <source>
        <dbReference type="Proteomes" id="UP000593719"/>
    </source>
</evidence>
<feature type="domain" description="Ribosome maturation factor RimP N-terminal" evidence="4">
    <location>
        <begin position="7"/>
        <end position="85"/>
    </location>
</feature>
<dbReference type="CDD" id="cd01734">
    <property type="entry name" value="YlxS_C"/>
    <property type="match status" value="1"/>
</dbReference>
<keyword evidence="2 3" id="KW-0690">Ribosome biogenesis</keyword>
<evidence type="ECO:0000256" key="3">
    <source>
        <dbReference type="HAMAP-Rule" id="MF_01077"/>
    </source>
</evidence>
<dbReference type="GO" id="GO:0000028">
    <property type="term" value="P:ribosomal small subunit assembly"/>
    <property type="evidence" value="ECO:0007669"/>
    <property type="project" value="TreeGrafter"/>
</dbReference>
<evidence type="ECO:0000256" key="1">
    <source>
        <dbReference type="ARBA" id="ARBA00022490"/>
    </source>
</evidence>
<gene>
    <name evidence="3" type="primary">rimP</name>
    <name evidence="6" type="ORF">FJR45_03915</name>
</gene>
<dbReference type="Gene3D" id="3.30.300.70">
    <property type="entry name" value="RimP-like superfamily, N-terminal"/>
    <property type="match status" value="1"/>
</dbReference>
<dbReference type="SUPFAM" id="SSF75420">
    <property type="entry name" value="YhbC-like, N-terminal domain"/>
    <property type="match status" value="1"/>
</dbReference>
<dbReference type="KEGG" id="ssei:FJR45_03915"/>
<dbReference type="InterPro" id="IPR036847">
    <property type="entry name" value="RimP_C_sf"/>
</dbReference>
<evidence type="ECO:0000313" key="6">
    <source>
        <dbReference type="EMBL" id="QOP43139.1"/>
    </source>
</evidence>
<dbReference type="PANTHER" id="PTHR33867">
    <property type="entry name" value="RIBOSOME MATURATION FACTOR RIMP"/>
    <property type="match status" value="1"/>
</dbReference>
<dbReference type="AlphaFoldDB" id="A0A7M1B065"/>
<evidence type="ECO:0000259" key="4">
    <source>
        <dbReference type="Pfam" id="PF02576"/>
    </source>
</evidence>
<feature type="domain" description="Ribosome maturation factor RimP C-terminal" evidence="5">
    <location>
        <begin position="88"/>
        <end position="149"/>
    </location>
</feature>